<evidence type="ECO:0000256" key="1">
    <source>
        <dbReference type="ARBA" id="ARBA00010815"/>
    </source>
</evidence>
<dbReference type="PANTHER" id="PTHR43667">
    <property type="entry name" value="CYCLOPROPANE-FATTY-ACYL-PHOSPHOLIPID SYNTHASE"/>
    <property type="match status" value="1"/>
</dbReference>
<dbReference type="GO" id="GO:0008168">
    <property type="term" value="F:methyltransferase activity"/>
    <property type="evidence" value="ECO:0007669"/>
    <property type="project" value="UniProtKB-KW"/>
</dbReference>
<dbReference type="InterPro" id="IPR003333">
    <property type="entry name" value="CMAS"/>
</dbReference>
<organism evidence="6 7">
    <name type="scientific">Roseiarcus fermentans</name>
    <dbReference type="NCBI Taxonomy" id="1473586"/>
    <lineage>
        <taxon>Bacteria</taxon>
        <taxon>Pseudomonadati</taxon>
        <taxon>Pseudomonadota</taxon>
        <taxon>Alphaproteobacteria</taxon>
        <taxon>Hyphomicrobiales</taxon>
        <taxon>Roseiarcaceae</taxon>
        <taxon>Roseiarcus</taxon>
    </lineage>
</organism>
<dbReference type="OrthoDB" id="9782855at2"/>
<dbReference type="PIRSF" id="PIRSF003085">
    <property type="entry name" value="CMAS"/>
    <property type="match status" value="1"/>
</dbReference>
<dbReference type="GO" id="GO:0008610">
    <property type="term" value="P:lipid biosynthetic process"/>
    <property type="evidence" value="ECO:0007669"/>
    <property type="project" value="InterPro"/>
</dbReference>
<keyword evidence="4" id="KW-0949">S-adenosyl-L-methionine</keyword>
<dbReference type="RefSeq" id="WP_113889851.1">
    <property type="nucleotide sequence ID" value="NZ_QNRK01000014.1"/>
</dbReference>
<evidence type="ECO:0000313" key="7">
    <source>
        <dbReference type="Proteomes" id="UP000253529"/>
    </source>
</evidence>
<dbReference type="InterPro" id="IPR050723">
    <property type="entry name" value="CFA/CMAS"/>
</dbReference>
<keyword evidence="5" id="KW-0443">Lipid metabolism</keyword>
<comment type="similarity">
    <text evidence="1">Belongs to the CFA/CMAS family.</text>
</comment>
<dbReference type="InterPro" id="IPR029063">
    <property type="entry name" value="SAM-dependent_MTases_sf"/>
</dbReference>
<dbReference type="Pfam" id="PF02353">
    <property type="entry name" value="CMAS"/>
    <property type="match status" value="1"/>
</dbReference>
<evidence type="ECO:0000256" key="2">
    <source>
        <dbReference type="ARBA" id="ARBA00022603"/>
    </source>
</evidence>
<dbReference type="Gene3D" id="3.40.50.150">
    <property type="entry name" value="Vaccinia Virus protein VP39"/>
    <property type="match status" value="1"/>
</dbReference>
<sequence>MRTTSQAEIQHHYDAGNDFYAMWLDRRMIYSAALFRSDTQSLEEAQIEKLRFHADAAGARPGARILDVGCGWGAMLRYLVEERNVADAVGLTLSAAQKERFDAGNADPRARMAIVNWQDYHDPRPFDGIVSIGAFEHFGRFDHRPEERLAVYAEFFDFCRRRLNKGGKLSLQTIAYGRIRKLTPIQRDKIWRESELPMAHEVLEAASRWFEPERLVNHRLDYARTLREWERRLGAAKARAETLVGPEKVADYLAYLDDAASGFENGAIQLLRIAFRRH</sequence>
<dbReference type="EMBL" id="QNRK01000014">
    <property type="protein sequence ID" value="RBP12217.1"/>
    <property type="molecule type" value="Genomic_DNA"/>
</dbReference>
<keyword evidence="2" id="KW-0489">Methyltransferase</keyword>
<dbReference type="AlphaFoldDB" id="A0A366FC88"/>
<name>A0A366FC88_9HYPH</name>
<dbReference type="CDD" id="cd02440">
    <property type="entry name" value="AdoMet_MTases"/>
    <property type="match status" value="1"/>
</dbReference>
<protein>
    <submittedName>
        <fullName evidence="6">Cyclopropane-fatty-acyl-phospholipid synthase</fullName>
    </submittedName>
</protein>
<comment type="caution">
    <text evidence="6">The sequence shown here is derived from an EMBL/GenBank/DDBJ whole genome shotgun (WGS) entry which is preliminary data.</text>
</comment>
<evidence type="ECO:0000256" key="3">
    <source>
        <dbReference type="ARBA" id="ARBA00022679"/>
    </source>
</evidence>
<keyword evidence="3" id="KW-0808">Transferase</keyword>
<gene>
    <name evidence="6" type="ORF">DFR50_11446</name>
</gene>
<evidence type="ECO:0000313" key="6">
    <source>
        <dbReference type="EMBL" id="RBP12217.1"/>
    </source>
</evidence>
<proteinExistence type="inferred from homology"/>
<keyword evidence="7" id="KW-1185">Reference proteome</keyword>
<dbReference type="SUPFAM" id="SSF53335">
    <property type="entry name" value="S-adenosyl-L-methionine-dependent methyltransferases"/>
    <property type="match status" value="1"/>
</dbReference>
<dbReference type="PANTHER" id="PTHR43667:SF1">
    <property type="entry name" value="CYCLOPROPANE-FATTY-ACYL-PHOSPHOLIPID SYNTHASE"/>
    <property type="match status" value="1"/>
</dbReference>
<evidence type="ECO:0000256" key="5">
    <source>
        <dbReference type="ARBA" id="ARBA00023098"/>
    </source>
</evidence>
<accession>A0A366FC88</accession>
<dbReference type="GO" id="GO:0032259">
    <property type="term" value="P:methylation"/>
    <property type="evidence" value="ECO:0007669"/>
    <property type="project" value="UniProtKB-KW"/>
</dbReference>
<evidence type="ECO:0000256" key="4">
    <source>
        <dbReference type="ARBA" id="ARBA00022691"/>
    </source>
</evidence>
<dbReference type="Proteomes" id="UP000253529">
    <property type="component" value="Unassembled WGS sequence"/>
</dbReference>
<reference evidence="6 7" key="1">
    <citation type="submission" date="2018-06" db="EMBL/GenBank/DDBJ databases">
        <title>Genomic Encyclopedia of Type Strains, Phase IV (KMG-IV): sequencing the most valuable type-strain genomes for metagenomic binning, comparative biology and taxonomic classification.</title>
        <authorList>
            <person name="Goeker M."/>
        </authorList>
    </citation>
    <scope>NUCLEOTIDE SEQUENCE [LARGE SCALE GENOMIC DNA]</scope>
    <source>
        <strain evidence="6 7">DSM 24875</strain>
    </source>
</reference>